<organism evidence="2 3">
    <name type="scientific">Mycobacterium phage Steamy</name>
    <dbReference type="NCBI Taxonomy" id="2250309"/>
    <lineage>
        <taxon>Viruses</taxon>
        <taxon>Duplodnaviria</taxon>
        <taxon>Heunggongvirae</taxon>
        <taxon>Uroviricota</taxon>
        <taxon>Caudoviricetes</taxon>
        <taxon>Pharaohvirus</taxon>
        <taxon>Pharaohvirus steamy</taxon>
    </lineage>
</organism>
<dbReference type="Proteomes" id="UP000259157">
    <property type="component" value="Segment"/>
</dbReference>
<keyword evidence="3" id="KW-1185">Reference proteome</keyword>
<evidence type="ECO:0000313" key="3">
    <source>
        <dbReference type="Proteomes" id="UP000259157"/>
    </source>
</evidence>
<dbReference type="GeneID" id="64871446"/>
<keyword evidence="1" id="KW-0472">Membrane</keyword>
<dbReference type="RefSeq" id="YP_010061818.1">
    <property type="nucleotide sequence ID" value="NC_054787.1"/>
</dbReference>
<feature type="transmembrane region" description="Helical" evidence="1">
    <location>
        <begin position="51"/>
        <end position="71"/>
    </location>
</feature>
<keyword evidence="1" id="KW-1133">Transmembrane helix</keyword>
<dbReference type="KEGG" id="vg:64871446"/>
<dbReference type="EMBL" id="MH513984">
    <property type="protein sequence ID" value="AXH48806.1"/>
    <property type="molecule type" value="Genomic_DNA"/>
</dbReference>
<proteinExistence type="predicted"/>
<sequence length="140" mass="15572">MTYRFVPNFALRVVQIALLVEAIIRGLNYMATPSDYSPIYSAAEQSAPLWVWGWLFITAGVLGLAGEAWMSSNGSSLAWNYRAWPSFVSHIGLMSLFVAFALSSGAGVISREPLYGFISPADFMFFAVAHWAFARRRKHV</sequence>
<evidence type="ECO:0000256" key="1">
    <source>
        <dbReference type="SAM" id="Phobius"/>
    </source>
</evidence>
<gene>
    <name evidence="2" type="primary">31</name>
    <name evidence="2" type="ORF">SEA_STEAMY_31</name>
</gene>
<keyword evidence="1" id="KW-0812">Transmembrane</keyword>
<protein>
    <submittedName>
        <fullName evidence="2">Minor tail protein</fullName>
    </submittedName>
</protein>
<accession>A0A345L0K4</accession>
<feature type="transmembrane region" description="Helical" evidence="1">
    <location>
        <begin position="9"/>
        <end position="31"/>
    </location>
</feature>
<name>A0A345L0K4_9CAUD</name>
<feature type="transmembrane region" description="Helical" evidence="1">
    <location>
        <begin position="114"/>
        <end position="134"/>
    </location>
</feature>
<evidence type="ECO:0000313" key="2">
    <source>
        <dbReference type="EMBL" id="AXH48806.1"/>
    </source>
</evidence>
<feature type="transmembrane region" description="Helical" evidence="1">
    <location>
        <begin position="83"/>
        <end position="102"/>
    </location>
</feature>
<reference evidence="3" key="1">
    <citation type="submission" date="2018-06" db="EMBL/GenBank/DDBJ databases">
        <authorList>
            <person name="Zhirakovskaya E."/>
        </authorList>
    </citation>
    <scope>NUCLEOTIDE SEQUENCE [LARGE SCALE GENOMIC DNA]</scope>
</reference>